<dbReference type="InterPro" id="IPR023772">
    <property type="entry name" value="DNA-bd_HTH_TetR-type_CS"/>
</dbReference>
<evidence type="ECO:0000256" key="4">
    <source>
        <dbReference type="PROSITE-ProRule" id="PRU00335"/>
    </source>
</evidence>
<dbReference type="OrthoDB" id="9805134at2"/>
<dbReference type="GO" id="GO:0003700">
    <property type="term" value="F:DNA-binding transcription factor activity"/>
    <property type="evidence" value="ECO:0007669"/>
    <property type="project" value="TreeGrafter"/>
</dbReference>
<sequence>MAERRGPNAERHARSRAQLLAAARELFARDGFAGVSTREVVEATGLTRGALYHHFPDKHALFDAVVELVAQEVVVRIDEAAAAAPSSFEALRQGCRVWLDAMAEPRLHRLYLIDGPAVLGVPRWREIDNAHCAGTLREGLAAFVGEGSEGAPSDLDVSPFVALISGALNEAALWVAEAGDVAEARSRAVRAVDLLLKRLFLR</sequence>
<dbReference type="InterPro" id="IPR001647">
    <property type="entry name" value="HTH_TetR"/>
</dbReference>
<dbReference type="Pfam" id="PF21351">
    <property type="entry name" value="TetR_C_41"/>
    <property type="match status" value="1"/>
</dbReference>
<dbReference type="PRINTS" id="PR00455">
    <property type="entry name" value="HTHTETR"/>
</dbReference>
<dbReference type="AlphaFoldDB" id="A0A1I1BNF4"/>
<dbReference type="PROSITE" id="PS01081">
    <property type="entry name" value="HTH_TETR_1"/>
    <property type="match status" value="1"/>
</dbReference>
<dbReference type="Pfam" id="PF00440">
    <property type="entry name" value="TetR_N"/>
    <property type="match status" value="1"/>
</dbReference>
<name>A0A1I1BNF4_9PSEU</name>
<evidence type="ECO:0000256" key="1">
    <source>
        <dbReference type="ARBA" id="ARBA00023015"/>
    </source>
</evidence>
<dbReference type="PANTHER" id="PTHR30055:SF234">
    <property type="entry name" value="HTH-TYPE TRANSCRIPTIONAL REGULATOR BETI"/>
    <property type="match status" value="1"/>
</dbReference>
<keyword evidence="7" id="KW-1185">Reference proteome</keyword>
<evidence type="ECO:0000256" key="3">
    <source>
        <dbReference type="ARBA" id="ARBA00023163"/>
    </source>
</evidence>
<keyword evidence="3" id="KW-0804">Transcription</keyword>
<dbReference type="Proteomes" id="UP000243799">
    <property type="component" value="Unassembled WGS sequence"/>
</dbReference>
<dbReference type="EMBL" id="FOKG01000014">
    <property type="protein sequence ID" value="SFB50258.1"/>
    <property type="molecule type" value="Genomic_DNA"/>
</dbReference>
<keyword evidence="1" id="KW-0805">Transcription regulation</keyword>
<dbReference type="InterPro" id="IPR009057">
    <property type="entry name" value="Homeodomain-like_sf"/>
</dbReference>
<dbReference type="PANTHER" id="PTHR30055">
    <property type="entry name" value="HTH-TYPE TRANSCRIPTIONAL REGULATOR RUTR"/>
    <property type="match status" value="1"/>
</dbReference>
<dbReference type="SUPFAM" id="SSF46689">
    <property type="entry name" value="Homeodomain-like"/>
    <property type="match status" value="1"/>
</dbReference>
<dbReference type="PROSITE" id="PS50977">
    <property type="entry name" value="HTH_TETR_2"/>
    <property type="match status" value="1"/>
</dbReference>
<organism evidence="6 7">
    <name type="scientific">Amycolatopsis marina</name>
    <dbReference type="NCBI Taxonomy" id="490629"/>
    <lineage>
        <taxon>Bacteria</taxon>
        <taxon>Bacillati</taxon>
        <taxon>Actinomycetota</taxon>
        <taxon>Actinomycetes</taxon>
        <taxon>Pseudonocardiales</taxon>
        <taxon>Pseudonocardiaceae</taxon>
        <taxon>Amycolatopsis</taxon>
    </lineage>
</organism>
<dbReference type="InterPro" id="IPR049484">
    <property type="entry name" value="Rv0078-like_C"/>
</dbReference>
<feature type="DNA-binding region" description="H-T-H motif" evidence="4">
    <location>
        <begin position="36"/>
        <end position="55"/>
    </location>
</feature>
<evidence type="ECO:0000256" key="2">
    <source>
        <dbReference type="ARBA" id="ARBA00023125"/>
    </source>
</evidence>
<proteinExistence type="predicted"/>
<reference evidence="7" key="1">
    <citation type="submission" date="2016-10" db="EMBL/GenBank/DDBJ databases">
        <authorList>
            <person name="Varghese N."/>
            <person name="Submissions S."/>
        </authorList>
    </citation>
    <scope>NUCLEOTIDE SEQUENCE [LARGE SCALE GENOMIC DNA]</scope>
    <source>
        <strain evidence="7">CGMCC 4.3568</strain>
    </source>
</reference>
<accession>A0A1I1BNF4</accession>
<dbReference type="InterPro" id="IPR050109">
    <property type="entry name" value="HTH-type_TetR-like_transc_reg"/>
</dbReference>
<evidence type="ECO:0000259" key="5">
    <source>
        <dbReference type="PROSITE" id="PS50977"/>
    </source>
</evidence>
<dbReference type="RefSeq" id="WP_091675286.1">
    <property type="nucleotide sequence ID" value="NZ_FOKG01000014.1"/>
</dbReference>
<dbReference type="Gene3D" id="1.10.357.10">
    <property type="entry name" value="Tetracycline Repressor, domain 2"/>
    <property type="match status" value="1"/>
</dbReference>
<evidence type="ECO:0000313" key="6">
    <source>
        <dbReference type="EMBL" id="SFB50258.1"/>
    </source>
</evidence>
<dbReference type="GO" id="GO:0000976">
    <property type="term" value="F:transcription cis-regulatory region binding"/>
    <property type="evidence" value="ECO:0007669"/>
    <property type="project" value="TreeGrafter"/>
</dbReference>
<keyword evidence="2 4" id="KW-0238">DNA-binding</keyword>
<gene>
    <name evidence="6" type="ORF">SAMN05216266_114163</name>
</gene>
<protein>
    <submittedName>
        <fullName evidence="6">Transcriptional regulator, TetR family</fullName>
    </submittedName>
</protein>
<feature type="domain" description="HTH tetR-type" evidence="5">
    <location>
        <begin position="13"/>
        <end position="73"/>
    </location>
</feature>
<dbReference type="STRING" id="490629.SAMN05216266_114163"/>
<evidence type="ECO:0000313" key="7">
    <source>
        <dbReference type="Proteomes" id="UP000243799"/>
    </source>
</evidence>